<dbReference type="InterPro" id="IPR027417">
    <property type="entry name" value="P-loop_NTPase"/>
</dbReference>
<keyword evidence="1" id="KW-0547">Nucleotide-binding</keyword>
<keyword evidence="2" id="KW-0067">ATP-binding</keyword>
<dbReference type="PANTHER" id="PTHR32071">
    <property type="entry name" value="TRANSCRIPTIONAL REGULATORY PROTEIN"/>
    <property type="match status" value="1"/>
</dbReference>
<comment type="caution">
    <text evidence="8">The sequence shown here is derived from an EMBL/GenBank/DDBJ whole genome shotgun (WGS) entry which is preliminary data.</text>
</comment>
<dbReference type="InterPro" id="IPR002197">
    <property type="entry name" value="HTH_Fis"/>
</dbReference>
<feature type="domain" description="Sigma-54 factor interaction" evidence="7">
    <location>
        <begin position="337"/>
        <end position="567"/>
    </location>
</feature>
<dbReference type="Pfam" id="PF02954">
    <property type="entry name" value="HTH_8"/>
    <property type="match status" value="1"/>
</dbReference>
<dbReference type="Gene3D" id="3.30.450.40">
    <property type="match status" value="1"/>
</dbReference>
<dbReference type="Gene3D" id="3.40.50.300">
    <property type="entry name" value="P-loop containing nucleotide triphosphate hydrolases"/>
    <property type="match status" value="1"/>
</dbReference>
<dbReference type="Gene3D" id="1.10.10.60">
    <property type="entry name" value="Homeodomain-like"/>
    <property type="match status" value="1"/>
</dbReference>
<accession>A0A2A7SEE4</accession>
<sequence>MHDRFDPASLREPGPPAARLLTTIRKAHERSEMFGLSASVRPDYDILTDAALALKREQNRILCAHAMPVMETLHDQIANTHSMIVLTNAEGLILHSIGDDDFLQRAKRVALMPGANWAENRQGTNGIGTALAERSALVVHGEQHYLSANHFLTCSSVPILDPYGQVAGVLDVTGDHRSYHQHTMALAKMSVQMIENYLFASTFQEMLQVSFHGRAEFLGTLMEGIVAFSEEGLVASANRSAQFQLGMSLPALRAQTLASLFQTTWTQLLDWRRANREVPLMLNLSNGAVVCARVQSRPAARADALQRGHARALAEATDASGPERPAAARRASRLAELDTGDPRMAGVIAKLRKVIGKDIPVLVTGPTGSGKELLAQAIHADSPRGDGPFVAVNCASIPETLIESELFGYEAGAFTGARRGGAVGKLMQADGGTLFLDEIGDMPYPLQARLLRVLQERQVNPLGSARSIPIDVAIVCATHRDLREMLARHQFREDLYYRLNGLTVRLPALRERKDLRVVVARMLEQEARASGRARALCVAPEVMALFERCAWPGNFRQLGNLLRTAAAMADDDEPIRAEHLPDDFLEELRRGDRPEPAGREGGPARAGEACAVRLQDVAASVVVAALARHGGNVSAAARELGVSRNTIYRKIQPEDSLPGTVDGGP</sequence>
<dbReference type="FunFam" id="3.40.50.300:FF:000006">
    <property type="entry name" value="DNA-binding transcriptional regulator NtrC"/>
    <property type="match status" value="1"/>
</dbReference>
<dbReference type="InterPro" id="IPR003593">
    <property type="entry name" value="AAA+_ATPase"/>
</dbReference>
<dbReference type="InterPro" id="IPR025943">
    <property type="entry name" value="Sigma_54_int_dom_ATP-bd_2"/>
</dbReference>
<gene>
    <name evidence="8" type="ORF">CRM94_06870</name>
</gene>
<dbReference type="PROSITE" id="PS00676">
    <property type="entry name" value="SIGMA54_INTERACT_2"/>
    <property type="match status" value="1"/>
</dbReference>
<dbReference type="PANTHER" id="PTHR32071:SF77">
    <property type="entry name" value="TRANSCRIPTIONAL REGULATORY PROTEIN"/>
    <property type="match status" value="1"/>
</dbReference>
<evidence type="ECO:0000256" key="3">
    <source>
        <dbReference type="ARBA" id="ARBA00023015"/>
    </source>
</evidence>
<evidence type="ECO:0000256" key="6">
    <source>
        <dbReference type="SAM" id="MobiDB-lite"/>
    </source>
</evidence>
<dbReference type="AlphaFoldDB" id="A0A2A7SEE4"/>
<keyword evidence="5" id="KW-0804">Transcription</keyword>
<evidence type="ECO:0000313" key="9">
    <source>
        <dbReference type="Proteomes" id="UP000220629"/>
    </source>
</evidence>
<dbReference type="Pfam" id="PF00158">
    <property type="entry name" value="Sigma54_activat"/>
    <property type="match status" value="1"/>
</dbReference>
<evidence type="ECO:0000256" key="5">
    <source>
        <dbReference type="ARBA" id="ARBA00023163"/>
    </source>
</evidence>
<dbReference type="Pfam" id="PF25601">
    <property type="entry name" value="AAA_lid_14"/>
    <property type="match status" value="1"/>
</dbReference>
<reference evidence="9" key="1">
    <citation type="submission" date="2017-09" db="EMBL/GenBank/DDBJ databases">
        <title>FDA dAtabase for Regulatory Grade micrObial Sequences (FDA-ARGOS): Supporting development and validation of Infectious Disease Dx tests.</title>
        <authorList>
            <person name="Minogue T."/>
            <person name="Wolcott M."/>
            <person name="Wasieloski L."/>
            <person name="Aguilar W."/>
            <person name="Moore D."/>
            <person name="Tallon L."/>
            <person name="Sadzewicz L."/>
            <person name="Ott S."/>
            <person name="Zhao X."/>
            <person name="Nagaraj S."/>
            <person name="Vavikolanu K."/>
            <person name="Aluvathingal J."/>
            <person name="Nadendla S."/>
            <person name="Sichtig H."/>
        </authorList>
    </citation>
    <scope>NUCLEOTIDE SEQUENCE [LARGE SCALE GENOMIC DNA]</scope>
    <source>
        <strain evidence="9">FDAARGOS_390</strain>
    </source>
</reference>
<protein>
    <submittedName>
        <fullName evidence="8">Sigma-54-dependent Fis family transcriptional regulator</fullName>
    </submittedName>
</protein>
<dbReference type="InterPro" id="IPR029016">
    <property type="entry name" value="GAF-like_dom_sf"/>
</dbReference>
<name>A0A2A7SEE4_BURGA</name>
<keyword evidence="4" id="KW-0238">DNA-binding</keyword>
<dbReference type="InterPro" id="IPR003018">
    <property type="entry name" value="GAF"/>
</dbReference>
<dbReference type="Gene3D" id="1.10.8.60">
    <property type="match status" value="1"/>
</dbReference>
<organism evidence="8 9">
    <name type="scientific">Burkholderia gladioli</name>
    <name type="common">Pseudomonas marginata</name>
    <name type="synonym">Phytomonas marginata</name>
    <dbReference type="NCBI Taxonomy" id="28095"/>
    <lineage>
        <taxon>Bacteria</taxon>
        <taxon>Pseudomonadati</taxon>
        <taxon>Pseudomonadota</taxon>
        <taxon>Betaproteobacteria</taxon>
        <taxon>Burkholderiales</taxon>
        <taxon>Burkholderiaceae</taxon>
        <taxon>Burkholderia</taxon>
    </lineage>
</organism>
<keyword evidence="3" id="KW-0805">Transcription regulation</keyword>
<dbReference type="PRINTS" id="PR01590">
    <property type="entry name" value="HTHFIS"/>
</dbReference>
<dbReference type="Pfam" id="PF01590">
    <property type="entry name" value="GAF"/>
    <property type="match status" value="1"/>
</dbReference>
<evidence type="ECO:0000256" key="2">
    <source>
        <dbReference type="ARBA" id="ARBA00022840"/>
    </source>
</evidence>
<dbReference type="SMART" id="SM00382">
    <property type="entry name" value="AAA"/>
    <property type="match status" value="1"/>
</dbReference>
<proteinExistence type="predicted"/>
<dbReference type="CDD" id="cd00009">
    <property type="entry name" value="AAA"/>
    <property type="match status" value="1"/>
</dbReference>
<evidence type="ECO:0000256" key="4">
    <source>
        <dbReference type="ARBA" id="ARBA00023125"/>
    </source>
</evidence>
<dbReference type="InterPro" id="IPR009057">
    <property type="entry name" value="Homeodomain-like_sf"/>
</dbReference>
<dbReference type="GO" id="GO:0005524">
    <property type="term" value="F:ATP binding"/>
    <property type="evidence" value="ECO:0007669"/>
    <property type="project" value="UniProtKB-KW"/>
</dbReference>
<evidence type="ECO:0000259" key="7">
    <source>
        <dbReference type="PROSITE" id="PS50045"/>
    </source>
</evidence>
<evidence type="ECO:0000313" key="8">
    <source>
        <dbReference type="EMBL" id="PEH41892.1"/>
    </source>
</evidence>
<dbReference type="RefSeq" id="WP_098151773.1">
    <property type="nucleotide sequence ID" value="NZ_CADEQH010000001.1"/>
</dbReference>
<dbReference type="SUPFAM" id="SSF52540">
    <property type="entry name" value="P-loop containing nucleoside triphosphate hydrolases"/>
    <property type="match status" value="1"/>
</dbReference>
<dbReference type="PROSITE" id="PS50045">
    <property type="entry name" value="SIGMA54_INTERACT_4"/>
    <property type="match status" value="1"/>
</dbReference>
<feature type="region of interest" description="Disordered" evidence="6">
    <location>
        <begin position="313"/>
        <end position="335"/>
    </location>
</feature>
<dbReference type="SUPFAM" id="SSF46689">
    <property type="entry name" value="Homeodomain-like"/>
    <property type="match status" value="1"/>
</dbReference>
<dbReference type="GO" id="GO:0043565">
    <property type="term" value="F:sequence-specific DNA binding"/>
    <property type="evidence" value="ECO:0007669"/>
    <property type="project" value="InterPro"/>
</dbReference>
<dbReference type="SUPFAM" id="SSF55781">
    <property type="entry name" value="GAF domain-like"/>
    <property type="match status" value="1"/>
</dbReference>
<dbReference type="Proteomes" id="UP000220629">
    <property type="component" value="Unassembled WGS sequence"/>
</dbReference>
<dbReference type="InterPro" id="IPR058031">
    <property type="entry name" value="AAA_lid_NorR"/>
</dbReference>
<dbReference type="EMBL" id="PDDY01000001">
    <property type="protein sequence ID" value="PEH41892.1"/>
    <property type="molecule type" value="Genomic_DNA"/>
</dbReference>
<dbReference type="GO" id="GO:0006355">
    <property type="term" value="P:regulation of DNA-templated transcription"/>
    <property type="evidence" value="ECO:0007669"/>
    <property type="project" value="InterPro"/>
</dbReference>
<feature type="compositionally biased region" description="Low complexity" evidence="6">
    <location>
        <begin position="319"/>
        <end position="329"/>
    </location>
</feature>
<evidence type="ECO:0000256" key="1">
    <source>
        <dbReference type="ARBA" id="ARBA00022741"/>
    </source>
</evidence>
<dbReference type="InterPro" id="IPR002078">
    <property type="entry name" value="Sigma_54_int"/>
</dbReference>